<dbReference type="Pfam" id="PF00501">
    <property type="entry name" value="AMP-binding"/>
    <property type="match status" value="1"/>
</dbReference>
<keyword evidence="7" id="KW-1185">Reference proteome</keyword>
<dbReference type="Pfam" id="PF13193">
    <property type="entry name" value="AMP-binding_C"/>
    <property type="match status" value="1"/>
</dbReference>
<name>A0ABR9PUY8_9BACT</name>
<comment type="cofactor">
    <cofactor evidence="1">
        <name>pantetheine 4'-phosphate</name>
        <dbReference type="ChEBI" id="CHEBI:47942"/>
    </cofactor>
</comment>
<dbReference type="EMBL" id="JAAIYO010000009">
    <property type="protein sequence ID" value="MBE4751752.1"/>
    <property type="molecule type" value="Genomic_DNA"/>
</dbReference>
<dbReference type="Gene3D" id="3.30.300.30">
    <property type="match status" value="1"/>
</dbReference>
<organism evidence="6 7">
    <name type="scientific">Corallococcus soli</name>
    <dbReference type="NCBI Taxonomy" id="2710757"/>
    <lineage>
        <taxon>Bacteria</taxon>
        <taxon>Pseudomonadati</taxon>
        <taxon>Myxococcota</taxon>
        <taxon>Myxococcia</taxon>
        <taxon>Myxococcales</taxon>
        <taxon>Cystobacterineae</taxon>
        <taxon>Myxococcaceae</taxon>
        <taxon>Corallococcus</taxon>
    </lineage>
</organism>
<accession>A0ABR9PUY8</accession>
<dbReference type="Proteomes" id="UP001516472">
    <property type="component" value="Unassembled WGS sequence"/>
</dbReference>
<dbReference type="InterPro" id="IPR010060">
    <property type="entry name" value="NRPS_synth"/>
</dbReference>
<dbReference type="Gene3D" id="3.40.50.980">
    <property type="match status" value="2"/>
</dbReference>
<dbReference type="InterPro" id="IPR000873">
    <property type="entry name" value="AMP-dep_synth/lig_dom"/>
</dbReference>
<dbReference type="PROSITE" id="PS00012">
    <property type="entry name" value="PHOSPHOPANTETHEINE"/>
    <property type="match status" value="1"/>
</dbReference>
<dbReference type="Gene3D" id="3.30.559.10">
    <property type="entry name" value="Chloramphenicol acetyltransferase-like domain"/>
    <property type="match status" value="2"/>
</dbReference>
<dbReference type="PANTHER" id="PTHR45527:SF1">
    <property type="entry name" value="FATTY ACID SYNTHASE"/>
    <property type="match status" value="1"/>
</dbReference>
<evidence type="ECO:0000313" key="7">
    <source>
        <dbReference type="Proteomes" id="UP001516472"/>
    </source>
</evidence>
<dbReference type="PANTHER" id="PTHR45527">
    <property type="entry name" value="NONRIBOSOMAL PEPTIDE SYNTHETASE"/>
    <property type="match status" value="1"/>
</dbReference>
<dbReference type="SUPFAM" id="SSF56801">
    <property type="entry name" value="Acetyl-CoA synthetase-like"/>
    <property type="match status" value="1"/>
</dbReference>
<evidence type="ECO:0000256" key="2">
    <source>
        <dbReference type="ARBA" id="ARBA00022450"/>
    </source>
</evidence>
<dbReference type="InterPro" id="IPR020845">
    <property type="entry name" value="AMP-binding_CS"/>
</dbReference>
<dbReference type="Pfam" id="PF00550">
    <property type="entry name" value="PP-binding"/>
    <property type="match status" value="1"/>
</dbReference>
<dbReference type="Gene3D" id="1.10.1200.10">
    <property type="entry name" value="ACP-like"/>
    <property type="match status" value="1"/>
</dbReference>
<gene>
    <name evidence="6" type="ORF">G4177_26635</name>
</gene>
<sequence>MSIDVFRLSPQQQRSWRLQRRGGPLCVDGLMHLEGPLRRDDLQRALDRLVDRHEVLRTTFPTPPGSTEPAQAVNPRGEVAWDVLDLGAFAPEERERRAKEHFEQLRARPFPLDSGPALRAMLATLDGERHLLGLVLPAMRADAATLRLLFRELRRAYSAGPDAAASEPLPYLSFSEWQGELVAERADPASPAAAWWERHFRASPPVALPMEQRGGAVSSLAPERHAFTLRGEAVTALEVAARGAGCTVEALVLATWAALLGRLTGQGELVVGLWSDGREHPELAETFGPMARWLPLRCDLEPTGVLDALARQVQQARAELLEWQRYFVWPVEGEEPVAGRDHPTFGFEWDTPAPGDVPVRAFVDHARVTLARESVASGARGLELRYDPGFFTGADLRHLAGQLEALLEQAASAPGTRLDALEPLGPRERERLLVDFNATERSLPPRCVHAWIAEAAAQHPARTAVVYEDASLTYAQLDARANQVAHALRKRGVGPESRVGLLLDRSLEIVVGMLGVMKAGAAYVPLDPSQPRLRLQSLLEDLQAPVLLTERRRLKDVPAREGCEVLCLDPGEAVWSDEPTHAPESDVTPEHPAYVLFTSGSTGRPKGVVVEHRQLHNYVASILERLELPRDATYATVSTFAADLGNTVIFPALCTGSCLHVISSDRASDPLGLADYLRRHPVDVLKVVPSHLRALLSAGDTQALLPKQRLILGGEASPRAWVEQLQQAAPHCRIHNHYGPTETTVGVMTFRFDPARPFAARTQLPLERPIDNTRVYVLDARMRPVPVGVSGELYVGGAALARGYLGRPELTAQAFIPDPFSVAPGARLYRTGDLGRHLSDGTLEHLGRADSQVKYHGYRVELSELRHALTQHPQVRDGVVLLKHDTNGNEVLVAYYVARQELEPEELRAFLAERLIDEVLPNLYIHLRKLPLTLNGKPHYDALPSIEQARQKQRKARVPPRTESEATLARIWSQVLNLEGVGVHDNFFGLGGDSILCIQVISKANQAGLRLTPRQLFQHQTIADLASVATEAPAAPAIVEAPLTGSLPLTPIQRWFFDQESPEPDAWCILVPLEARQPLDVARIQQALSALLDRHDALRLRAVRGPSGWEATVAPQGAPFPLERVDLSAEPDATVEAQVRQVEQRLQQGLHLSTGPVVAAAFLDFGARRPARVLIAAHRLVVDGVSWRILFEHLQSAYEQLLTQERCELPPRTRSLKAWVEALQRHATTGVREELAHWSTAGAPTGPLPVDRVEAALPLTLDQRVAFTLTPEESRALLHTLPERHHSEIGELLIAALAKTLCGWSGQPHLRLDLEGHGREDLFDGMDLSQTVGWFASLYPVQLTPSPGPDLGETVKAVKEQLRAVPRRGIGHGVLRYLGTGDDARALAAQPRAQVLFRYVGQYHLSSPWLTVLDAAEPQAPTRQHRLAVVAGLSEGQLRITWFFSEAMYQRSTMEALAERHAQVLRALIAGDAVSDAPAYTPSDFPLAGLDQRKLDKLLSRFKK</sequence>
<dbReference type="Pfam" id="PF00668">
    <property type="entry name" value="Condensation"/>
    <property type="match status" value="2"/>
</dbReference>
<keyword evidence="3" id="KW-0597">Phosphoprotein</keyword>
<dbReference type="InterPro" id="IPR001242">
    <property type="entry name" value="Condensation_dom"/>
</dbReference>
<evidence type="ECO:0000256" key="4">
    <source>
        <dbReference type="ARBA" id="ARBA00022737"/>
    </source>
</evidence>
<feature type="domain" description="Carrier" evidence="5">
    <location>
        <begin position="959"/>
        <end position="1033"/>
    </location>
</feature>
<proteinExistence type="predicted"/>
<protein>
    <submittedName>
        <fullName evidence="6">Amino acid adenylation domain-containing protein</fullName>
    </submittedName>
</protein>
<dbReference type="InterPro" id="IPR045851">
    <property type="entry name" value="AMP-bd_C_sf"/>
</dbReference>
<dbReference type="CDD" id="cd19534">
    <property type="entry name" value="E_NRPS"/>
    <property type="match status" value="1"/>
</dbReference>
<dbReference type="InterPro" id="IPR009081">
    <property type="entry name" value="PP-bd_ACP"/>
</dbReference>
<keyword evidence="2" id="KW-0596">Phosphopantetheine</keyword>
<keyword evidence="4" id="KW-0677">Repeat</keyword>
<dbReference type="InterPro" id="IPR023213">
    <property type="entry name" value="CAT-like_dom_sf"/>
</dbReference>
<reference evidence="6 7" key="1">
    <citation type="submission" date="2020-02" db="EMBL/GenBank/DDBJ databases">
        <authorList>
            <person name="Babadi Z.K."/>
            <person name="Risdian C."/>
            <person name="Ebrahimipour G.H."/>
            <person name="Wink J."/>
        </authorList>
    </citation>
    <scope>NUCLEOTIDE SEQUENCE [LARGE SCALE GENOMIC DNA]</scope>
    <source>
        <strain evidence="6 7">ZKHCc1 1396</strain>
    </source>
</reference>
<dbReference type="InterPro" id="IPR010071">
    <property type="entry name" value="AA_adenyl_dom"/>
</dbReference>
<dbReference type="RefSeq" id="WP_193428952.1">
    <property type="nucleotide sequence ID" value="NZ_CBCSIP010000055.1"/>
</dbReference>
<dbReference type="SUPFAM" id="SSF52777">
    <property type="entry name" value="CoA-dependent acyltransferases"/>
    <property type="match status" value="4"/>
</dbReference>
<evidence type="ECO:0000256" key="3">
    <source>
        <dbReference type="ARBA" id="ARBA00022553"/>
    </source>
</evidence>
<evidence type="ECO:0000259" key="5">
    <source>
        <dbReference type="PROSITE" id="PS50075"/>
    </source>
</evidence>
<dbReference type="InterPro" id="IPR006162">
    <property type="entry name" value="Ppantetheine_attach_site"/>
</dbReference>
<dbReference type="PROSITE" id="PS00455">
    <property type="entry name" value="AMP_BINDING"/>
    <property type="match status" value="1"/>
</dbReference>
<dbReference type="SUPFAM" id="SSF47336">
    <property type="entry name" value="ACP-like"/>
    <property type="match status" value="1"/>
</dbReference>
<dbReference type="NCBIfam" id="TIGR01733">
    <property type="entry name" value="AA-adenyl-dom"/>
    <property type="match status" value="1"/>
</dbReference>
<dbReference type="PROSITE" id="PS50075">
    <property type="entry name" value="CARRIER"/>
    <property type="match status" value="1"/>
</dbReference>
<evidence type="ECO:0000256" key="1">
    <source>
        <dbReference type="ARBA" id="ARBA00001957"/>
    </source>
</evidence>
<dbReference type="Gene3D" id="3.30.559.30">
    <property type="entry name" value="Nonribosomal peptide synthetase, condensation domain"/>
    <property type="match status" value="2"/>
</dbReference>
<dbReference type="Gene3D" id="2.30.38.10">
    <property type="entry name" value="Luciferase, Domain 3"/>
    <property type="match status" value="1"/>
</dbReference>
<evidence type="ECO:0000313" key="6">
    <source>
        <dbReference type="EMBL" id="MBE4751752.1"/>
    </source>
</evidence>
<comment type="caution">
    <text evidence="6">The sequence shown here is derived from an EMBL/GenBank/DDBJ whole genome shotgun (WGS) entry which is preliminary data.</text>
</comment>
<dbReference type="NCBIfam" id="TIGR01720">
    <property type="entry name" value="NRPS-para261"/>
    <property type="match status" value="1"/>
</dbReference>
<dbReference type="InterPro" id="IPR036736">
    <property type="entry name" value="ACP-like_sf"/>
</dbReference>
<dbReference type="InterPro" id="IPR025110">
    <property type="entry name" value="AMP-bd_C"/>
</dbReference>
<dbReference type="CDD" id="cd05930">
    <property type="entry name" value="A_NRPS"/>
    <property type="match status" value="1"/>
</dbReference>